<dbReference type="PANTHER" id="PTHR33053">
    <property type="entry name" value="PROTEIN, PUTATIVE-RELATED"/>
    <property type="match status" value="1"/>
</dbReference>
<accession>A0A817M1C4</accession>
<dbReference type="Pfam" id="PF06869">
    <property type="entry name" value="DUF1258"/>
    <property type="match status" value="1"/>
</dbReference>
<evidence type="ECO:0000313" key="3">
    <source>
        <dbReference type="Proteomes" id="UP000663825"/>
    </source>
</evidence>
<dbReference type="OrthoDB" id="10053223at2759"/>
<evidence type="ECO:0008006" key="4">
    <source>
        <dbReference type="Google" id="ProtNLM"/>
    </source>
</evidence>
<protein>
    <recommendedName>
        <fullName evidence="4">Ubiquitin-like protease family profile domain-containing protein</fullName>
    </recommendedName>
</protein>
<dbReference type="Proteomes" id="UP000663825">
    <property type="component" value="Unassembled WGS sequence"/>
</dbReference>
<reference evidence="2" key="1">
    <citation type="submission" date="2021-02" db="EMBL/GenBank/DDBJ databases">
        <authorList>
            <person name="Nowell W R."/>
        </authorList>
    </citation>
    <scope>NUCLEOTIDE SEQUENCE</scope>
</reference>
<sequence length="796" mass="92694">MYKKTFYSRRVVDRRHKRLHKSKNHKNYIQSSSSNDDTDCPIDDFKEFKHLIDTSIPSMIYKDFNTNQAYDDDVHDNTNELNDFVDNSTDYSSPLYRGCKYSTKKSTKMLLDFLISQIHLDKKNIIGLIKLIKLLLPIPNKLPTSWKKIKKLFGTTTLSFTTFLCANCLNVCKITSFNTKNCSNNSCRLFDRTLKTSEIVEIVHLDIRSQIKLIINRNINLLQQQHNVSPSSDVTSGSFYRKMASSEHSNTVTLILHSDGAPLVRSTKQSIWPFFASIVELPPPVRDYQANIILLSLWSSKRKPDVNVFLEKSINDIERLINHGTVFYINNMEYRFLIRIQLFVSDLPARALMFKTTHFNGYYACHYCVTKGHWSGSSVIYPYDKNNLELRTHVGFTAAANEAKQKSTNKRTPNIQGVKGFSCLLKIISYPRQIVLDYMHLVCLGHVQSLIKRWCQLLSSVDIMKMDNMLSIARFPHNVHVIYNESILNVESWKAKHGRLFVLNLGIPIGISCLPVLNSSHWIIYCLLVKLLHTPESSDDIDFADMLINYYCRTIANVYDESLELYSLHAHLHLPSQVRLHAGLSTSSAFAFESCIRYLKTKVHGTKHLASQIAYWYDIQSIVNQRKAETTTSYGVNEINLQNECISDYRDHLVYLIQVYDQDLKQIAFFRRFKQSFNTFHTLIYDKPYRCRSYIISYSIKGDDPVIQYGNIILFYKYNNNYFAFIQKYRCSRKQLSQFVELPIEICNKLNEMYPLLELTNEYDIIRADVIRHKCVMVNFQDVYCLSELKMDFEHD</sequence>
<dbReference type="AlphaFoldDB" id="A0A817M1C4"/>
<dbReference type="PANTHER" id="PTHR33053:SF9">
    <property type="entry name" value="AGAP000105-PA"/>
    <property type="match status" value="1"/>
</dbReference>
<proteinExistence type="predicted"/>
<dbReference type="EMBL" id="CAJNXB010000160">
    <property type="protein sequence ID" value="CAF3031348.1"/>
    <property type="molecule type" value="Genomic_DNA"/>
</dbReference>
<name>A0A817M1C4_9BILA</name>
<feature type="compositionally biased region" description="Basic residues" evidence="1">
    <location>
        <begin position="17"/>
        <end position="26"/>
    </location>
</feature>
<comment type="caution">
    <text evidence="2">The sequence shown here is derived from an EMBL/GenBank/DDBJ whole genome shotgun (WGS) entry which is preliminary data.</text>
</comment>
<gene>
    <name evidence="2" type="ORF">TIS948_LOCUS2999</name>
</gene>
<evidence type="ECO:0000256" key="1">
    <source>
        <dbReference type="SAM" id="MobiDB-lite"/>
    </source>
</evidence>
<evidence type="ECO:0000313" key="2">
    <source>
        <dbReference type="EMBL" id="CAF3031348.1"/>
    </source>
</evidence>
<organism evidence="2 3">
    <name type="scientific">Rotaria socialis</name>
    <dbReference type="NCBI Taxonomy" id="392032"/>
    <lineage>
        <taxon>Eukaryota</taxon>
        <taxon>Metazoa</taxon>
        <taxon>Spiralia</taxon>
        <taxon>Gnathifera</taxon>
        <taxon>Rotifera</taxon>
        <taxon>Eurotatoria</taxon>
        <taxon>Bdelloidea</taxon>
        <taxon>Philodinida</taxon>
        <taxon>Philodinidae</taxon>
        <taxon>Rotaria</taxon>
    </lineage>
</organism>
<dbReference type="InterPro" id="IPR009667">
    <property type="entry name" value="DUF1258"/>
</dbReference>
<feature type="region of interest" description="Disordered" evidence="1">
    <location>
        <begin position="17"/>
        <end position="37"/>
    </location>
</feature>